<dbReference type="PANTHER" id="PTHR11662">
    <property type="entry name" value="SOLUTE CARRIER FAMILY 17"/>
    <property type="match status" value="1"/>
</dbReference>
<dbReference type="PROSITE" id="PS50850">
    <property type="entry name" value="MFS"/>
    <property type="match status" value="1"/>
</dbReference>
<protein>
    <submittedName>
        <fullName evidence="7">MFS transporter</fullName>
    </submittedName>
</protein>
<dbReference type="InterPro" id="IPR020846">
    <property type="entry name" value="MFS_dom"/>
</dbReference>
<evidence type="ECO:0000256" key="3">
    <source>
        <dbReference type="ARBA" id="ARBA00022692"/>
    </source>
</evidence>
<dbReference type="EMBL" id="JBHTBW010000039">
    <property type="protein sequence ID" value="MFC7441850.1"/>
    <property type="molecule type" value="Genomic_DNA"/>
</dbReference>
<name>A0ABW2RL89_9BACL</name>
<keyword evidence="3" id="KW-0812">Transmembrane</keyword>
<dbReference type="InterPro" id="IPR050382">
    <property type="entry name" value="MFS_Na/Anion_cotransporter"/>
</dbReference>
<dbReference type="PANTHER" id="PTHR11662:SF399">
    <property type="entry name" value="FI19708P1-RELATED"/>
    <property type="match status" value="1"/>
</dbReference>
<dbReference type="InterPro" id="IPR011701">
    <property type="entry name" value="MFS"/>
</dbReference>
<evidence type="ECO:0000256" key="4">
    <source>
        <dbReference type="ARBA" id="ARBA00022989"/>
    </source>
</evidence>
<dbReference type="Proteomes" id="UP001596500">
    <property type="component" value="Unassembled WGS sequence"/>
</dbReference>
<dbReference type="SUPFAM" id="SSF103473">
    <property type="entry name" value="MFS general substrate transporter"/>
    <property type="match status" value="1"/>
</dbReference>
<keyword evidence="4" id="KW-1133">Transmembrane helix</keyword>
<evidence type="ECO:0000313" key="7">
    <source>
        <dbReference type="EMBL" id="MFC7441850.1"/>
    </source>
</evidence>
<accession>A0ABW2RL89</accession>
<comment type="caution">
    <text evidence="7">The sequence shown here is derived from an EMBL/GenBank/DDBJ whole genome shotgun (WGS) entry which is preliminary data.</text>
</comment>
<sequence>MLLVFSGTLIYAVDRSSLATASPFIARELHLDMSTMGLVLSSFGWTYCLFNLPSGWLVDRFGAKKIYGIAAAIWSIASALTRLARKFNHVVVQPNFGGNRRIGPFPRCYQSGKRSFRRKPTRPGNRAIFSWATLGVRSYA</sequence>
<proteinExistence type="predicted"/>
<feature type="domain" description="Major facilitator superfamily (MFS) profile" evidence="6">
    <location>
        <begin position="1"/>
        <end position="140"/>
    </location>
</feature>
<comment type="subcellular location">
    <subcellularLocation>
        <location evidence="1">Cell membrane</location>
        <topology evidence="1">Multi-pass membrane protein</topology>
    </subcellularLocation>
</comment>
<evidence type="ECO:0000256" key="2">
    <source>
        <dbReference type="ARBA" id="ARBA00022448"/>
    </source>
</evidence>
<keyword evidence="5" id="KW-0472">Membrane</keyword>
<gene>
    <name evidence="7" type="ORF">ACFQNG_12175</name>
</gene>
<evidence type="ECO:0000313" key="8">
    <source>
        <dbReference type="Proteomes" id="UP001596500"/>
    </source>
</evidence>
<dbReference type="RefSeq" id="WP_379865347.1">
    <property type="nucleotide sequence ID" value="NZ_JBHTBW010000039.1"/>
</dbReference>
<dbReference type="InterPro" id="IPR036259">
    <property type="entry name" value="MFS_trans_sf"/>
</dbReference>
<dbReference type="Pfam" id="PF07690">
    <property type="entry name" value="MFS_1"/>
    <property type="match status" value="1"/>
</dbReference>
<reference evidence="8" key="1">
    <citation type="journal article" date="2019" name="Int. J. Syst. Evol. Microbiol.">
        <title>The Global Catalogue of Microorganisms (GCM) 10K type strain sequencing project: providing services to taxonomists for standard genome sequencing and annotation.</title>
        <authorList>
            <consortium name="The Broad Institute Genomics Platform"/>
            <consortium name="The Broad Institute Genome Sequencing Center for Infectious Disease"/>
            <person name="Wu L."/>
            <person name="Ma J."/>
        </authorList>
    </citation>
    <scope>NUCLEOTIDE SEQUENCE [LARGE SCALE GENOMIC DNA]</scope>
    <source>
        <strain evidence="8">CGMCC 1.12942</strain>
    </source>
</reference>
<dbReference type="Gene3D" id="1.20.1250.20">
    <property type="entry name" value="MFS general substrate transporter like domains"/>
    <property type="match status" value="1"/>
</dbReference>
<evidence type="ECO:0000256" key="5">
    <source>
        <dbReference type="ARBA" id="ARBA00023136"/>
    </source>
</evidence>
<keyword evidence="8" id="KW-1185">Reference proteome</keyword>
<evidence type="ECO:0000256" key="1">
    <source>
        <dbReference type="ARBA" id="ARBA00004651"/>
    </source>
</evidence>
<evidence type="ECO:0000259" key="6">
    <source>
        <dbReference type="PROSITE" id="PS50850"/>
    </source>
</evidence>
<organism evidence="7 8">
    <name type="scientific">Laceyella putida</name>
    <dbReference type="NCBI Taxonomy" id="110101"/>
    <lineage>
        <taxon>Bacteria</taxon>
        <taxon>Bacillati</taxon>
        <taxon>Bacillota</taxon>
        <taxon>Bacilli</taxon>
        <taxon>Bacillales</taxon>
        <taxon>Thermoactinomycetaceae</taxon>
        <taxon>Laceyella</taxon>
    </lineage>
</organism>
<keyword evidence="2" id="KW-0813">Transport</keyword>